<proteinExistence type="predicted"/>
<reference evidence="2" key="5">
    <citation type="journal article" date="2021" name="G3 (Bethesda)">
        <title>Aegilops tauschii genome assembly Aet v5.0 features greater sequence contiguity and improved annotation.</title>
        <authorList>
            <person name="Wang L."/>
            <person name="Zhu T."/>
            <person name="Rodriguez J.C."/>
            <person name="Deal K.R."/>
            <person name="Dubcovsky J."/>
            <person name="McGuire P.E."/>
            <person name="Lux T."/>
            <person name="Spannagl M."/>
            <person name="Mayer K.F.X."/>
            <person name="Baldrich P."/>
            <person name="Meyers B.C."/>
            <person name="Huo N."/>
            <person name="Gu Y.Q."/>
            <person name="Zhou H."/>
            <person name="Devos K.M."/>
            <person name="Bennetzen J.L."/>
            <person name="Unver T."/>
            <person name="Budak H."/>
            <person name="Gulick P.J."/>
            <person name="Galiba G."/>
            <person name="Kalapos B."/>
            <person name="Nelson D.R."/>
            <person name="Li P."/>
            <person name="You F.M."/>
            <person name="Luo M.C."/>
            <person name="Dvorak J."/>
        </authorList>
    </citation>
    <scope>NUCLEOTIDE SEQUENCE [LARGE SCALE GENOMIC DNA]</scope>
    <source>
        <strain evidence="2">cv. AL8/78</strain>
    </source>
</reference>
<evidence type="ECO:0000256" key="1">
    <source>
        <dbReference type="SAM" id="MobiDB-lite"/>
    </source>
</evidence>
<dbReference type="EnsemblPlants" id="AET6Gv20873600.7">
    <property type="protein sequence ID" value="AET6Gv20873600.7"/>
    <property type="gene ID" value="AET6Gv20873600"/>
</dbReference>
<organism evidence="2 3">
    <name type="scientific">Aegilops tauschii subsp. strangulata</name>
    <name type="common">Goatgrass</name>
    <dbReference type="NCBI Taxonomy" id="200361"/>
    <lineage>
        <taxon>Eukaryota</taxon>
        <taxon>Viridiplantae</taxon>
        <taxon>Streptophyta</taxon>
        <taxon>Embryophyta</taxon>
        <taxon>Tracheophyta</taxon>
        <taxon>Spermatophyta</taxon>
        <taxon>Magnoliopsida</taxon>
        <taxon>Liliopsida</taxon>
        <taxon>Poales</taxon>
        <taxon>Poaceae</taxon>
        <taxon>BOP clade</taxon>
        <taxon>Pooideae</taxon>
        <taxon>Triticodae</taxon>
        <taxon>Triticeae</taxon>
        <taxon>Triticinae</taxon>
        <taxon>Aegilops</taxon>
    </lineage>
</organism>
<dbReference type="AlphaFoldDB" id="A0A453PVC5"/>
<name>A0A453PVC5_AEGTS</name>
<feature type="compositionally biased region" description="Gly residues" evidence="1">
    <location>
        <begin position="105"/>
        <end position="114"/>
    </location>
</feature>
<dbReference type="Gramene" id="AET6Gv20873600.11">
    <property type="protein sequence ID" value="AET6Gv20873600.11"/>
    <property type="gene ID" value="AET6Gv20873600"/>
</dbReference>
<dbReference type="Gramene" id="AET6Gv20873600.8">
    <property type="protein sequence ID" value="AET6Gv20873600.8"/>
    <property type="gene ID" value="AET6Gv20873600"/>
</dbReference>
<dbReference type="EnsemblPlants" id="AET6Gv20873600.8">
    <property type="protein sequence ID" value="AET6Gv20873600.8"/>
    <property type="gene ID" value="AET6Gv20873600"/>
</dbReference>
<reference evidence="3" key="1">
    <citation type="journal article" date="2014" name="Science">
        <title>Ancient hybridizations among the ancestral genomes of bread wheat.</title>
        <authorList>
            <consortium name="International Wheat Genome Sequencing Consortium,"/>
            <person name="Marcussen T."/>
            <person name="Sandve S.R."/>
            <person name="Heier L."/>
            <person name="Spannagl M."/>
            <person name="Pfeifer M."/>
            <person name="Jakobsen K.S."/>
            <person name="Wulff B.B."/>
            <person name="Steuernagel B."/>
            <person name="Mayer K.F."/>
            <person name="Olsen O.A."/>
        </authorList>
    </citation>
    <scope>NUCLEOTIDE SEQUENCE [LARGE SCALE GENOMIC DNA]</scope>
    <source>
        <strain evidence="3">cv. AL8/78</strain>
    </source>
</reference>
<dbReference type="Proteomes" id="UP000015105">
    <property type="component" value="Chromosome 6D"/>
</dbReference>
<dbReference type="EnsemblPlants" id="AET6Gv20873600.11">
    <property type="protein sequence ID" value="AET6Gv20873600.11"/>
    <property type="gene ID" value="AET6Gv20873600"/>
</dbReference>
<keyword evidence="3" id="KW-1185">Reference proteome</keyword>
<protein>
    <submittedName>
        <fullName evidence="2">Uncharacterized protein</fullName>
    </submittedName>
</protein>
<feature type="region of interest" description="Disordered" evidence="1">
    <location>
        <begin position="90"/>
        <end position="117"/>
    </location>
</feature>
<reference evidence="2" key="4">
    <citation type="submission" date="2019-03" db="UniProtKB">
        <authorList>
            <consortium name="EnsemblPlants"/>
        </authorList>
    </citation>
    <scope>IDENTIFICATION</scope>
</reference>
<reference evidence="2" key="3">
    <citation type="journal article" date="2017" name="Nature">
        <title>Genome sequence of the progenitor of the wheat D genome Aegilops tauschii.</title>
        <authorList>
            <person name="Luo M.C."/>
            <person name="Gu Y.Q."/>
            <person name="Puiu D."/>
            <person name="Wang H."/>
            <person name="Twardziok S.O."/>
            <person name="Deal K.R."/>
            <person name="Huo N."/>
            <person name="Zhu T."/>
            <person name="Wang L."/>
            <person name="Wang Y."/>
            <person name="McGuire P.E."/>
            <person name="Liu S."/>
            <person name="Long H."/>
            <person name="Ramasamy R.K."/>
            <person name="Rodriguez J.C."/>
            <person name="Van S.L."/>
            <person name="Yuan L."/>
            <person name="Wang Z."/>
            <person name="Xia Z."/>
            <person name="Xiao L."/>
            <person name="Anderson O.D."/>
            <person name="Ouyang S."/>
            <person name="Liang Y."/>
            <person name="Zimin A.V."/>
            <person name="Pertea G."/>
            <person name="Qi P."/>
            <person name="Bennetzen J.L."/>
            <person name="Dai X."/>
            <person name="Dawson M.W."/>
            <person name="Muller H.G."/>
            <person name="Kugler K."/>
            <person name="Rivarola-Duarte L."/>
            <person name="Spannagl M."/>
            <person name="Mayer K.F.X."/>
            <person name="Lu F.H."/>
            <person name="Bevan M.W."/>
            <person name="Leroy P."/>
            <person name="Li P."/>
            <person name="You F.M."/>
            <person name="Sun Q."/>
            <person name="Liu Z."/>
            <person name="Lyons E."/>
            <person name="Wicker T."/>
            <person name="Salzberg S.L."/>
            <person name="Devos K.M."/>
            <person name="Dvorak J."/>
        </authorList>
    </citation>
    <scope>NUCLEOTIDE SEQUENCE [LARGE SCALE GENOMIC DNA]</scope>
    <source>
        <strain evidence="2">cv. AL8/78</strain>
    </source>
</reference>
<sequence length="148" mass="15732">MHLFLAPVSITKSTSRFFTKILRRGASAGRRSSGLGADLATAEPPVNRENRETVRRGLGWRGGELVWTGDGGLGWRRWFGPGEAMVRRRCAGGEDGDERGRGRGDQGNGESLGRGGRRPSRMDFACCGGVTSPCTSPPCTVGCGYGSV</sequence>
<evidence type="ECO:0000313" key="2">
    <source>
        <dbReference type="EnsemblPlants" id="AET6Gv20873600.11"/>
    </source>
</evidence>
<evidence type="ECO:0000313" key="3">
    <source>
        <dbReference type="Proteomes" id="UP000015105"/>
    </source>
</evidence>
<accession>A0A453PVC5</accession>
<dbReference type="EnsemblPlants" id="AET6Gv20873600.10">
    <property type="protein sequence ID" value="AET6Gv20873600.10"/>
    <property type="gene ID" value="AET6Gv20873600"/>
</dbReference>
<reference evidence="3" key="2">
    <citation type="journal article" date="2017" name="Nat. Plants">
        <title>The Aegilops tauschii genome reveals multiple impacts of transposons.</title>
        <authorList>
            <person name="Zhao G."/>
            <person name="Zou C."/>
            <person name="Li K."/>
            <person name="Wang K."/>
            <person name="Li T."/>
            <person name="Gao L."/>
            <person name="Zhang X."/>
            <person name="Wang H."/>
            <person name="Yang Z."/>
            <person name="Liu X."/>
            <person name="Jiang W."/>
            <person name="Mao L."/>
            <person name="Kong X."/>
            <person name="Jiao Y."/>
            <person name="Jia J."/>
        </authorList>
    </citation>
    <scope>NUCLEOTIDE SEQUENCE [LARGE SCALE GENOMIC DNA]</scope>
    <source>
        <strain evidence="3">cv. AL8/78</strain>
    </source>
</reference>
<dbReference type="Gramene" id="AET6Gv20873600.7">
    <property type="protein sequence ID" value="AET6Gv20873600.7"/>
    <property type="gene ID" value="AET6Gv20873600"/>
</dbReference>
<dbReference type="Gramene" id="AET6Gv20873600.10">
    <property type="protein sequence ID" value="AET6Gv20873600.10"/>
    <property type="gene ID" value="AET6Gv20873600"/>
</dbReference>